<dbReference type="EMBL" id="CAKMRJ010005634">
    <property type="protein sequence ID" value="CAH1450407.1"/>
    <property type="molecule type" value="Genomic_DNA"/>
</dbReference>
<reference evidence="2 3" key="1">
    <citation type="submission" date="2022-01" db="EMBL/GenBank/DDBJ databases">
        <authorList>
            <person name="Xiong W."/>
            <person name="Schranz E."/>
        </authorList>
    </citation>
    <scope>NUCLEOTIDE SEQUENCE [LARGE SCALE GENOMIC DNA]</scope>
</reference>
<gene>
    <name evidence="2" type="ORF">LVIROSA_LOCUS35834</name>
</gene>
<proteinExistence type="predicted"/>
<organism evidence="2 3">
    <name type="scientific">Lactuca virosa</name>
    <dbReference type="NCBI Taxonomy" id="75947"/>
    <lineage>
        <taxon>Eukaryota</taxon>
        <taxon>Viridiplantae</taxon>
        <taxon>Streptophyta</taxon>
        <taxon>Embryophyta</taxon>
        <taxon>Tracheophyta</taxon>
        <taxon>Spermatophyta</taxon>
        <taxon>Magnoliopsida</taxon>
        <taxon>eudicotyledons</taxon>
        <taxon>Gunneridae</taxon>
        <taxon>Pentapetalae</taxon>
        <taxon>asterids</taxon>
        <taxon>campanulids</taxon>
        <taxon>Asterales</taxon>
        <taxon>Asteraceae</taxon>
        <taxon>Cichorioideae</taxon>
        <taxon>Cichorieae</taxon>
        <taxon>Lactucinae</taxon>
        <taxon>Lactuca</taxon>
    </lineage>
</organism>
<evidence type="ECO:0000313" key="2">
    <source>
        <dbReference type="EMBL" id="CAH1450407.1"/>
    </source>
</evidence>
<name>A0AAU9PL62_9ASTR</name>
<keyword evidence="3" id="KW-1185">Reference proteome</keyword>
<accession>A0AAU9PL62</accession>
<evidence type="ECO:0000313" key="3">
    <source>
        <dbReference type="Proteomes" id="UP001157418"/>
    </source>
</evidence>
<sequence>MEVALKDGLEKFPNSVLLKEWLEKMNELFRGNHEGTNNTKVNDSEGYNEVNRNDMVDGNGDDTSPVRGLVISEVNIEKDVSYNTPVNTNDLTMSQFHRLPGVNDEMIHMLEETELQVYRRKKLMSGLRGEDMVGINLGEQVENAAEDADIEIEEILKELKTEDLKCRLFATLLQIYIKKFDVKPSFRDVALVVLMHCMLS</sequence>
<protein>
    <submittedName>
        <fullName evidence="2">Uncharacterized protein</fullName>
    </submittedName>
</protein>
<evidence type="ECO:0000256" key="1">
    <source>
        <dbReference type="SAM" id="Coils"/>
    </source>
</evidence>
<dbReference type="AlphaFoldDB" id="A0AAU9PL62"/>
<dbReference type="Proteomes" id="UP001157418">
    <property type="component" value="Unassembled WGS sequence"/>
</dbReference>
<feature type="coiled-coil region" evidence="1">
    <location>
        <begin position="138"/>
        <end position="165"/>
    </location>
</feature>
<keyword evidence="1" id="KW-0175">Coiled coil</keyword>
<comment type="caution">
    <text evidence="2">The sequence shown here is derived from an EMBL/GenBank/DDBJ whole genome shotgun (WGS) entry which is preliminary data.</text>
</comment>